<sequence length="95" mass="10394">MRSSVSADGFALAVEGRYDLILVELQAQFNLLKKQEWERLRQIAGEVDRAVNAPQWPEPVVRAQGGVVIGIAGQTEVPGWGHGRAARGSAKRADW</sequence>
<evidence type="ECO:0000313" key="1">
    <source>
        <dbReference type="EMBL" id="MFK4441337.1"/>
    </source>
</evidence>
<organism evidence="1 2">
    <name type="scientific">Caballeronia udeis</name>
    <dbReference type="NCBI Taxonomy" id="1232866"/>
    <lineage>
        <taxon>Bacteria</taxon>
        <taxon>Pseudomonadati</taxon>
        <taxon>Pseudomonadota</taxon>
        <taxon>Betaproteobacteria</taxon>
        <taxon>Burkholderiales</taxon>
        <taxon>Burkholderiaceae</taxon>
        <taxon>Caballeronia</taxon>
    </lineage>
</organism>
<accession>A0ABW8MCE5</accession>
<dbReference type="EMBL" id="JBIYDN010000003">
    <property type="protein sequence ID" value="MFK4441337.1"/>
    <property type="molecule type" value="Genomic_DNA"/>
</dbReference>
<evidence type="ECO:0000313" key="2">
    <source>
        <dbReference type="Proteomes" id="UP001620514"/>
    </source>
</evidence>
<keyword evidence="2" id="KW-1185">Reference proteome</keyword>
<protein>
    <submittedName>
        <fullName evidence="1">Uncharacterized protein</fullName>
    </submittedName>
</protein>
<gene>
    <name evidence="1" type="ORF">ABH943_001348</name>
</gene>
<proteinExistence type="predicted"/>
<name>A0ABW8MCE5_9BURK</name>
<comment type="caution">
    <text evidence="1">The sequence shown here is derived from an EMBL/GenBank/DDBJ whole genome shotgun (WGS) entry which is preliminary data.</text>
</comment>
<dbReference type="Proteomes" id="UP001620514">
    <property type="component" value="Unassembled WGS sequence"/>
</dbReference>
<reference evidence="1 2" key="1">
    <citation type="submission" date="2024-11" db="EMBL/GenBank/DDBJ databases">
        <title>Using genomics to understand microbial adaptation to soil warming.</title>
        <authorList>
            <person name="Deangelis K.M. PhD."/>
        </authorList>
    </citation>
    <scope>NUCLEOTIDE SEQUENCE [LARGE SCALE GENOMIC DNA]</scope>
    <source>
        <strain evidence="1 2">GAS97</strain>
    </source>
</reference>
<dbReference type="RefSeq" id="WP_404659317.1">
    <property type="nucleotide sequence ID" value="NZ_JBIYEB010000003.1"/>
</dbReference>